<feature type="non-terminal residue" evidence="2">
    <location>
        <position position="1"/>
    </location>
</feature>
<comment type="caution">
    <text evidence="2">The sequence shown here is derived from an EMBL/GenBank/DDBJ whole genome shotgun (WGS) entry which is preliminary data.</text>
</comment>
<dbReference type="Proteomes" id="UP000265520">
    <property type="component" value="Unassembled WGS sequence"/>
</dbReference>
<sequence>GSKRKHESRSVHTMHELYVEKIDKSDAVDDIDEVINKAVSSVPNIPQKFDDLGLENLKCAENLGKEDLGCSDKQVSDDNAHNKVVDNPVVESFENTVDEENAVEDAAASNVETNLETTVVPESPEMTVVSDKQKDSDTIAFENVSKGNEVVYPQSDEGLKAGTGTINVENLDEQNKDTYVDATDVDNLTSRDSPVDKSPAPSIAKRLRSNT</sequence>
<name>A0A392Q706_9FABA</name>
<reference evidence="2 3" key="1">
    <citation type="journal article" date="2018" name="Front. Plant Sci.">
        <title>Red Clover (Trifolium pratense) and Zigzag Clover (T. medium) - A Picture of Genomic Similarities and Differences.</title>
        <authorList>
            <person name="Dluhosova J."/>
            <person name="Istvanek J."/>
            <person name="Nedelnik J."/>
            <person name="Repkova J."/>
        </authorList>
    </citation>
    <scope>NUCLEOTIDE SEQUENCE [LARGE SCALE GENOMIC DNA]</scope>
    <source>
        <strain evidence="3">cv. 10/8</strain>
        <tissue evidence="2">Leaf</tissue>
    </source>
</reference>
<feature type="region of interest" description="Disordered" evidence="1">
    <location>
        <begin position="155"/>
        <end position="211"/>
    </location>
</feature>
<dbReference type="AlphaFoldDB" id="A0A392Q706"/>
<feature type="non-terminal residue" evidence="2">
    <location>
        <position position="211"/>
    </location>
</feature>
<evidence type="ECO:0000313" key="3">
    <source>
        <dbReference type="Proteomes" id="UP000265520"/>
    </source>
</evidence>
<proteinExistence type="predicted"/>
<evidence type="ECO:0000313" key="2">
    <source>
        <dbReference type="EMBL" id="MCI19914.1"/>
    </source>
</evidence>
<keyword evidence="3" id="KW-1185">Reference proteome</keyword>
<dbReference type="EMBL" id="LXQA010117182">
    <property type="protein sequence ID" value="MCI19914.1"/>
    <property type="molecule type" value="Genomic_DNA"/>
</dbReference>
<organism evidence="2 3">
    <name type="scientific">Trifolium medium</name>
    <dbReference type="NCBI Taxonomy" id="97028"/>
    <lineage>
        <taxon>Eukaryota</taxon>
        <taxon>Viridiplantae</taxon>
        <taxon>Streptophyta</taxon>
        <taxon>Embryophyta</taxon>
        <taxon>Tracheophyta</taxon>
        <taxon>Spermatophyta</taxon>
        <taxon>Magnoliopsida</taxon>
        <taxon>eudicotyledons</taxon>
        <taxon>Gunneridae</taxon>
        <taxon>Pentapetalae</taxon>
        <taxon>rosids</taxon>
        <taxon>fabids</taxon>
        <taxon>Fabales</taxon>
        <taxon>Fabaceae</taxon>
        <taxon>Papilionoideae</taxon>
        <taxon>50 kb inversion clade</taxon>
        <taxon>NPAAA clade</taxon>
        <taxon>Hologalegina</taxon>
        <taxon>IRL clade</taxon>
        <taxon>Trifolieae</taxon>
        <taxon>Trifolium</taxon>
    </lineage>
</organism>
<accession>A0A392Q706</accession>
<protein>
    <submittedName>
        <fullName evidence="2">Uncharacterized protein</fullName>
    </submittedName>
</protein>
<evidence type="ECO:0000256" key="1">
    <source>
        <dbReference type="SAM" id="MobiDB-lite"/>
    </source>
</evidence>